<dbReference type="EMBL" id="AOKG01000756">
    <property type="protein sequence ID" value="EPN57947.1"/>
    <property type="molecule type" value="Genomic_DNA"/>
</dbReference>
<dbReference type="AlphaFoldDB" id="S6UR17"/>
<dbReference type="Proteomes" id="UP000015729">
    <property type="component" value="Unassembled WGS sequence"/>
</dbReference>
<protein>
    <submittedName>
        <fullName evidence="1">Uncharacterized protein</fullName>
    </submittedName>
</protein>
<name>S6UR17_PSESF</name>
<proteinExistence type="predicted"/>
<feature type="non-terminal residue" evidence="1">
    <location>
        <position position="1"/>
    </location>
</feature>
<gene>
    <name evidence="1" type="ORF">A244_11210</name>
</gene>
<dbReference type="PATRIC" id="fig|1194404.4.peg.2322"/>
<reference evidence="1 2" key="1">
    <citation type="journal article" date="2013" name="PLoS Pathog.">
        <title>Genomic analysis of the Kiwifruit pathogen Pseudomonas syringae pv. actinidiae provides insight into the origins of an emergent plant disease.</title>
        <authorList>
            <person name="McCann H.C."/>
            <person name="Rikkerink E.H."/>
            <person name="Bertels F."/>
            <person name="Fiers M."/>
            <person name="Lu A."/>
            <person name="Rees-George J."/>
            <person name="Andersen M.T."/>
            <person name="Gleave A.P."/>
            <person name="Haubold B."/>
            <person name="Wohlers M.W."/>
            <person name="Guttman D.S."/>
            <person name="Wang P.W."/>
            <person name="Straub C."/>
            <person name="Vanneste J.L."/>
            <person name="Rainey P.B."/>
            <person name="Templeton M.D."/>
        </authorList>
    </citation>
    <scope>NUCLEOTIDE SEQUENCE [LARGE SCALE GENOMIC DNA]</scope>
    <source>
        <strain evidence="1 2">ICMP 18807</strain>
    </source>
</reference>
<organism evidence="1 2">
    <name type="scientific">Pseudomonas syringae pv. actinidiae ICMP 18807</name>
    <dbReference type="NCBI Taxonomy" id="1194404"/>
    <lineage>
        <taxon>Bacteria</taxon>
        <taxon>Pseudomonadati</taxon>
        <taxon>Pseudomonadota</taxon>
        <taxon>Gammaproteobacteria</taxon>
        <taxon>Pseudomonadales</taxon>
        <taxon>Pseudomonadaceae</taxon>
        <taxon>Pseudomonas</taxon>
        <taxon>Pseudomonas syringae</taxon>
    </lineage>
</organism>
<sequence>PDVILGYANHLHDNDRWPMGDAYTGISLPPVFDAQLSLVPYSLQLSVATQRDKAMALGMMHDLQPPMPFKRRVRRTLQRMLAGRRWPAEGENEFFRKAVRRHELFWCSRDI</sequence>
<accession>S6UR17</accession>
<evidence type="ECO:0000313" key="1">
    <source>
        <dbReference type="EMBL" id="EPN57947.1"/>
    </source>
</evidence>
<comment type="caution">
    <text evidence="1">The sequence shown here is derived from an EMBL/GenBank/DDBJ whole genome shotgun (WGS) entry which is preliminary data.</text>
</comment>
<evidence type="ECO:0000313" key="2">
    <source>
        <dbReference type="Proteomes" id="UP000015729"/>
    </source>
</evidence>